<dbReference type="AlphaFoldDB" id="A0A2P2DHA1"/>
<dbReference type="PANTHER" id="PTHR43245">
    <property type="entry name" value="BIFUNCTIONAL POLYMYXIN RESISTANCE PROTEIN ARNA"/>
    <property type="match status" value="1"/>
</dbReference>
<proteinExistence type="predicted"/>
<dbReference type="Proteomes" id="UP000245206">
    <property type="component" value="Unassembled WGS sequence"/>
</dbReference>
<dbReference type="SUPFAM" id="SSF51735">
    <property type="entry name" value="NAD(P)-binding Rossmann-fold domains"/>
    <property type="match status" value="1"/>
</dbReference>
<organism evidence="2 3">
    <name type="scientific">Leptospira ellinghausenii</name>
    <dbReference type="NCBI Taxonomy" id="1917822"/>
    <lineage>
        <taxon>Bacteria</taxon>
        <taxon>Pseudomonadati</taxon>
        <taxon>Spirochaetota</taxon>
        <taxon>Spirochaetia</taxon>
        <taxon>Leptospirales</taxon>
        <taxon>Leptospiraceae</taxon>
        <taxon>Leptospira</taxon>
    </lineage>
</organism>
<dbReference type="OrthoDB" id="345696at2"/>
<gene>
    <name evidence="2" type="ORF">LPTSP2_33160</name>
</gene>
<dbReference type="EMBL" id="BFAZ01000009">
    <property type="protein sequence ID" value="GBF44013.1"/>
    <property type="molecule type" value="Genomic_DNA"/>
</dbReference>
<comment type="caution">
    <text evidence="2">The sequence shown here is derived from an EMBL/GenBank/DDBJ whole genome shotgun (WGS) entry which is preliminary data.</text>
</comment>
<dbReference type="Gene3D" id="3.40.50.720">
    <property type="entry name" value="NAD(P)-binding Rossmann-like Domain"/>
    <property type="match status" value="1"/>
</dbReference>
<dbReference type="Pfam" id="PF01370">
    <property type="entry name" value="Epimerase"/>
    <property type="match status" value="1"/>
</dbReference>
<sequence length="320" mass="36216">MTKIILVTGGSGVLGKSLIQKLIPDYKIIAIGTNYANFPESIRHHKHFKFYERNLATIDDPKDFNLSESIDLILHLAAVVSGAKVDEFTYYQINVNATKHLVSYAVQNKIPHFGFVSSISVYGSKEINLNLQSERHGTTIYAKTKALAEDFIFQSGENYSVLRLASIYGKGTKSFVSKLKSLMKKGVYPKIPPVRKKSILHIEDATEAIYLWTKQCLAGKKPEKVYVFSHPEFVTIQGVIQTFQELGITKKRLLPIPVSGVWSKMVELVFRLMSWIRKKPYHGSPLQPLLESVAIYDESSWEKIGTFPKSDLRKGLLDYQ</sequence>
<dbReference type="InterPro" id="IPR036291">
    <property type="entry name" value="NAD(P)-bd_dom_sf"/>
</dbReference>
<protein>
    <submittedName>
        <fullName evidence="2">NDP-sugar dehydratase or epimerase</fullName>
    </submittedName>
</protein>
<name>A0A2P2DHA1_9LEPT</name>
<feature type="domain" description="NAD-dependent epimerase/dehydratase" evidence="1">
    <location>
        <begin position="5"/>
        <end position="225"/>
    </location>
</feature>
<evidence type="ECO:0000259" key="1">
    <source>
        <dbReference type="Pfam" id="PF01370"/>
    </source>
</evidence>
<reference evidence="3" key="1">
    <citation type="journal article" date="2019" name="Microbiol. Immunol.">
        <title>Molecular and phenotypic characterization of Leptospira johnsonii sp. nov., Leptospira ellinghausenii sp. nov. and Leptospira ryugenii sp. nov. isolated from soil and water in Japan.</title>
        <authorList>
            <person name="Masuzawa T."/>
            <person name="Saito M."/>
            <person name="Nakao R."/>
            <person name="Nikaido Y."/>
            <person name="Matsumoto M."/>
            <person name="Ogawa M."/>
            <person name="Yokoyama M."/>
            <person name="Hidaka Y."/>
            <person name="Tomita J."/>
            <person name="Sakakibara K."/>
            <person name="Suzuki K."/>
            <person name="Yasuda S."/>
            <person name="Sato H."/>
            <person name="Yamaguchi M."/>
            <person name="Yoshida S.I."/>
            <person name="Koizumi N."/>
            <person name="Kawamura Y."/>
        </authorList>
    </citation>
    <scope>NUCLEOTIDE SEQUENCE [LARGE SCALE GENOMIC DNA]</scope>
    <source>
        <strain evidence="3">E18</strain>
    </source>
</reference>
<evidence type="ECO:0000313" key="3">
    <source>
        <dbReference type="Proteomes" id="UP000245206"/>
    </source>
</evidence>
<dbReference type="RefSeq" id="WP_108961037.1">
    <property type="nucleotide sequence ID" value="NZ_BFAZ01000009.1"/>
</dbReference>
<evidence type="ECO:0000313" key="2">
    <source>
        <dbReference type="EMBL" id="GBF44013.1"/>
    </source>
</evidence>
<keyword evidence="3" id="KW-1185">Reference proteome</keyword>
<dbReference type="InterPro" id="IPR050177">
    <property type="entry name" value="Lipid_A_modif_metabolic_enz"/>
</dbReference>
<dbReference type="CDD" id="cd08946">
    <property type="entry name" value="SDR_e"/>
    <property type="match status" value="1"/>
</dbReference>
<dbReference type="InterPro" id="IPR001509">
    <property type="entry name" value="Epimerase_deHydtase"/>
</dbReference>
<accession>A0A2P2DHA1</accession>